<name>A0A517NC10_9BACT</name>
<dbReference type="Proteomes" id="UP000318538">
    <property type="component" value="Chromosome"/>
</dbReference>
<dbReference type="AlphaFoldDB" id="A0A517NC10"/>
<organism evidence="2 3">
    <name type="scientific">Rubripirellula lacrimiformis</name>
    <dbReference type="NCBI Taxonomy" id="1930273"/>
    <lineage>
        <taxon>Bacteria</taxon>
        <taxon>Pseudomonadati</taxon>
        <taxon>Planctomycetota</taxon>
        <taxon>Planctomycetia</taxon>
        <taxon>Pirellulales</taxon>
        <taxon>Pirellulaceae</taxon>
        <taxon>Rubripirellula</taxon>
    </lineage>
</organism>
<reference evidence="2 3" key="1">
    <citation type="submission" date="2019-02" db="EMBL/GenBank/DDBJ databases">
        <title>Deep-cultivation of Planctomycetes and their phenomic and genomic characterization uncovers novel biology.</title>
        <authorList>
            <person name="Wiegand S."/>
            <person name="Jogler M."/>
            <person name="Boedeker C."/>
            <person name="Pinto D."/>
            <person name="Vollmers J."/>
            <person name="Rivas-Marin E."/>
            <person name="Kohn T."/>
            <person name="Peeters S.H."/>
            <person name="Heuer A."/>
            <person name="Rast P."/>
            <person name="Oberbeckmann S."/>
            <person name="Bunk B."/>
            <person name="Jeske O."/>
            <person name="Meyerdierks A."/>
            <person name="Storesund J.E."/>
            <person name="Kallscheuer N."/>
            <person name="Luecker S."/>
            <person name="Lage O.M."/>
            <person name="Pohl T."/>
            <person name="Merkel B.J."/>
            <person name="Hornburger P."/>
            <person name="Mueller R.-W."/>
            <person name="Bruemmer F."/>
            <person name="Labrenz M."/>
            <person name="Spormann A.M."/>
            <person name="Op den Camp H."/>
            <person name="Overmann J."/>
            <person name="Amann R."/>
            <person name="Jetten M.S.M."/>
            <person name="Mascher T."/>
            <person name="Medema M.H."/>
            <person name="Devos D.P."/>
            <person name="Kaster A.-K."/>
            <person name="Ovreas L."/>
            <person name="Rohde M."/>
            <person name="Galperin M.Y."/>
            <person name="Jogler C."/>
        </authorList>
    </citation>
    <scope>NUCLEOTIDE SEQUENCE [LARGE SCALE GENOMIC DNA]</scope>
    <source>
        <strain evidence="2 3">K22_7</strain>
    </source>
</reference>
<protein>
    <submittedName>
        <fullName evidence="2">Uncharacterized protein</fullName>
    </submittedName>
</protein>
<evidence type="ECO:0000313" key="2">
    <source>
        <dbReference type="EMBL" id="QDT04670.1"/>
    </source>
</evidence>
<gene>
    <name evidence="2" type="ORF">K227x_30640</name>
</gene>
<feature type="region of interest" description="Disordered" evidence="1">
    <location>
        <begin position="1"/>
        <end position="23"/>
    </location>
</feature>
<accession>A0A517NC10</accession>
<dbReference type="EMBL" id="CP036525">
    <property type="protein sequence ID" value="QDT04670.1"/>
    <property type="molecule type" value="Genomic_DNA"/>
</dbReference>
<proteinExistence type="predicted"/>
<dbReference type="KEGG" id="rlc:K227x_30640"/>
<sequence length="78" mass="8840">MVKRPVDALGGWQSRGKTAPQEPPFYLASKANVSPDRFDAGSSEMYRLAALLIQFTLVQLANFVQVHVDRRHLRVHLH</sequence>
<evidence type="ECO:0000313" key="3">
    <source>
        <dbReference type="Proteomes" id="UP000318538"/>
    </source>
</evidence>
<keyword evidence="3" id="KW-1185">Reference proteome</keyword>
<evidence type="ECO:0000256" key="1">
    <source>
        <dbReference type="SAM" id="MobiDB-lite"/>
    </source>
</evidence>